<gene>
    <name evidence="1" type="primary">Acey_s0148.g2639</name>
    <name evidence="1" type="ORF">Y032_0148g2639</name>
</gene>
<accession>A0A016T236</accession>
<reference evidence="2" key="1">
    <citation type="journal article" date="2015" name="Nat. Genet.">
        <title>The genome and transcriptome of the zoonotic hookworm Ancylostoma ceylanicum identify infection-specific gene families.</title>
        <authorList>
            <person name="Schwarz E.M."/>
            <person name="Hu Y."/>
            <person name="Antoshechkin I."/>
            <person name="Miller M.M."/>
            <person name="Sternberg P.W."/>
            <person name="Aroian R.V."/>
        </authorList>
    </citation>
    <scope>NUCLEOTIDE SEQUENCE</scope>
    <source>
        <strain evidence="2">HY135</strain>
    </source>
</reference>
<evidence type="ECO:0000313" key="2">
    <source>
        <dbReference type="Proteomes" id="UP000024635"/>
    </source>
</evidence>
<protein>
    <submittedName>
        <fullName evidence="1">Uncharacterized protein</fullName>
    </submittedName>
</protein>
<organism evidence="1 2">
    <name type="scientific">Ancylostoma ceylanicum</name>
    <dbReference type="NCBI Taxonomy" id="53326"/>
    <lineage>
        <taxon>Eukaryota</taxon>
        <taxon>Metazoa</taxon>
        <taxon>Ecdysozoa</taxon>
        <taxon>Nematoda</taxon>
        <taxon>Chromadorea</taxon>
        <taxon>Rhabditida</taxon>
        <taxon>Rhabditina</taxon>
        <taxon>Rhabditomorpha</taxon>
        <taxon>Strongyloidea</taxon>
        <taxon>Ancylostomatidae</taxon>
        <taxon>Ancylostomatinae</taxon>
        <taxon>Ancylostoma</taxon>
    </lineage>
</organism>
<sequence length="71" mass="8296">MLSINTYVKNAHWCLALNNASKLLVNWSWLFVQTPENHPKCSLAKLTSSVRGTFHFKRSTSMRMTWRIVKD</sequence>
<dbReference type="Proteomes" id="UP000024635">
    <property type="component" value="Unassembled WGS sequence"/>
</dbReference>
<proteinExistence type="predicted"/>
<name>A0A016T236_9BILA</name>
<dbReference type="EMBL" id="JARK01001484">
    <property type="protein sequence ID" value="EYB96629.1"/>
    <property type="molecule type" value="Genomic_DNA"/>
</dbReference>
<evidence type="ECO:0000313" key="1">
    <source>
        <dbReference type="EMBL" id="EYB96629.1"/>
    </source>
</evidence>
<dbReference type="AlphaFoldDB" id="A0A016T236"/>
<comment type="caution">
    <text evidence="1">The sequence shown here is derived from an EMBL/GenBank/DDBJ whole genome shotgun (WGS) entry which is preliminary data.</text>
</comment>
<keyword evidence="2" id="KW-1185">Reference proteome</keyword>